<feature type="compositionally biased region" description="Basic and acidic residues" evidence="1">
    <location>
        <begin position="153"/>
        <end position="165"/>
    </location>
</feature>
<protein>
    <submittedName>
        <fullName evidence="2">Uncharacterized protein</fullName>
    </submittedName>
</protein>
<comment type="caution">
    <text evidence="2">The sequence shown here is derived from an EMBL/GenBank/DDBJ whole genome shotgun (WGS) entry which is preliminary data.</text>
</comment>
<feature type="compositionally biased region" description="Basic residues" evidence="1">
    <location>
        <begin position="72"/>
        <end position="84"/>
    </location>
</feature>
<reference evidence="2 3" key="1">
    <citation type="submission" date="2024-09" db="EMBL/GenBank/DDBJ databases">
        <title>Chromosome-scale assembly of Riccia sorocarpa.</title>
        <authorList>
            <person name="Paukszto L."/>
        </authorList>
    </citation>
    <scope>NUCLEOTIDE SEQUENCE [LARGE SCALE GENOMIC DNA]</scope>
    <source>
        <strain evidence="2">LP-2024</strain>
        <tissue evidence="2">Aerial parts of the thallus</tissue>
    </source>
</reference>
<proteinExistence type="predicted"/>
<feature type="compositionally biased region" description="Basic and acidic residues" evidence="1">
    <location>
        <begin position="126"/>
        <end position="137"/>
    </location>
</feature>
<gene>
    <name evidence="2" type="ORF">R1sor_000882</name>
</gene>
<organism evidence="2 3">
    <name type="scientific">Riccia sorocarpa</name>
    <dbReference type="NCBI Taxonomy" id="122646"/>
    <lineage>
        <taxon>Eukaryota</taxon>
        <taxon>Viridiplantae</taxon>
        <taxon>Streptophyta</taxon>
        <taxon>Embryophyta</taxon>
        <taxon>Marchantiophyta</taxon>
        <taxon>Marchantiopsida</taxon>
        <taxon>Marchantiidae</taxon>
        <taxon>Marchantiales</taxon>
        <taxon>Ricciaceae</taxon>
        <taxon>Riccia</taxon>
    </lineage>
</organism>
<evidence type="ECO:0000313" key="3">
    <source>
        <dbReference type="Proteomes" id="UP001633002"/>
    </source>
</evidence>
<evidence type="ECO:0000256" key="1">
    <source>
        <dbReference type="SAM" id="MobiDB-lite"/>
    </source>
</evidence>
<dbReference type="AlphaFoldDB" id="A0ABD3GUD9"/>
<feature type="compositionally biased region" description="Basic and acidic residues" evidence="1">
    <location>
        <begin position="55"/>
        <end position="68"/>
    </location>
</feature>
<keyword evidence="3" id="KW-1185">Reference proteome</keyword>
<dbReference type="EMBL" id="JBJQOH010000006">
    <property type="protein sequence ID" value="KAL3682860.1"/>
    <property type="molecule type" value="Genomic_DNA"/>
</dbReference>
<dbReference type="Proteomes" id="UP001633002">
    <property type="component" value="Unassembled WGS sequence"/>
</dbReference>
<evidence type="ECO:0000313" key="2">
    <source>
        <dbReference type="EMBL" id="KAL3682860.1"/>
    </source>
</evidence>
<name>A0ABD3GUD9_9MARC</name>
<feature type="compositionally biased region" description="Polar residues" evidence="1">
    <location>
        <begin position="138"/>
        <end position="152"/>
    </location>
</feature>
<feature type="region of interest" description="Disordered" evidence="1">
    <location>
        <begin position="55"/>
        <end position="187"/>
    </location>
</feature>
<sequence length="187" mass="20707">MRVMKEWKRYKGSKRSTQAGARRVLDAKPGFGVQDPGFRGSRVVRGLKTSRSFETDEGEPWRTAEGRGSRGFWRKTGARRKHRVPILTLRRREGSGGANPGGGGREDKSSEVCGTGVLMNPGAKDPFLRKSELRTGSETESQPGDLRVTQTWDPRDPGADVKKEVWSAGARPGSRNLMEDPGTEIRR</sequence>
<accession>A0ABD3GUD9</accession>
<feature type="region of interest" description="Disordered" evidence="1">
    <location>
        <begin position="1"/>
        <end position="20"/>
    </location>
</feature>